<feature type="domain" description="DH" evidence="1">
    <location>
        <begin position="41"/>
        <end position="246"/>
    </location>
</feature>
<dbReference type="InterPro" id="IPR000219">
    <property type="entry name" value="DH_dom"/>
</dbReference>
<evidence type="ECO:0000313" key="3">
    <source>
        <dbReference type="Proteomes" id="UP000663699"/>
    </source>
</evidence>
<reference evidence="2" key="1">
    <citation type="submission" date="2020-06" db="EMBL/GenBank/DDBJ databases">
        <title>Genomes of multiple members of Pneumocystis genus reveal paths to human pathogen Pneumocystis jirovecii.</title>
        <authorList>
            <person name="Cisse O.H."/>
            <person name="Ma L."/>
            <person name="Dekker J."/>
            <person name="Khil P."/>
            <person name="Jo J."/>
            <person name="Brenchley J."/>
            <person name="Blair R."/>
            <person name="Pahar B."/>
            <person name="Chabe M."/>
            <person name="Van Rompay K.A."/>
            <person name="Keesler R."/>
            <person name="Sukura A."/>
            <person name="Hirsch V."/>
            <person name="Kutty G."/>
            <person name="Liu Y."/>
            <person name="Peng L."/>
            <person name="Chen J."/>
            <person name="Song J."/>
            <person name="Weissenbacher-Lang C."/>
            <person name="Xu J."/>
            <person name="Upham N.S."/>
            <person name="Stajich J.E."/>
            <person name="Cuomo C.A."/>
            <person name="Cushion M.T."/>
            <person name="Kovacs J.A."/>
        </authorList>
    </citation>
    <scope>NUCLEOTIDE SEQUENCE</scope>
    <source>
        <strain evidence="2">2A</strain>
    </source>
</reference>
<dbReference type="GO" id="GO:0005085">
    <property type="term" value="F:guanyl-nucleotide exchange factor activity"/>
    <property type="evidence" value="ECO:0007669"/>
    <property type="project" value="InterPro"/>
</dbReference>
<dbReference type="GO" id="GO:0005737">
    <property type="term" value="C:cytoplasm"/>
    <property type="evidence" value="ECO:0007669"/>
    <property type="project" value="TreeGrafter"/>
</dbReference>
<dbReference type="SUPFAM" id="SSF103657">
    <property type="entry name" value="BAR/IMD domain-like"/>
    <property type="match status" value="1"/>
</dbReference>
<accession>A0A899FUX1</accession>
<name>A0A899FUX1_9ASCO</name>
<dbReference type="GO" id="GO:0032955">
    <property type="term" value="P:regulation of division septum assembly"/>
    <property type="evidence" value="ECO:0007669"/>
    <property type="project" value="TreeGrafter"/>
</dbReference>
<dbReference type="PANTHER" id="PTHR22834">
    <property type="entry name" value="NUCLEAR FUSION PROTEIN FUS2"/>
    <property type="match status" value="1"/>
</dbReference>
<dbReference type="EMBL" id="CP054532">
    <property type="protein sequence ID" value="QSL64085.1"/>
    <property type="molecule type" value="Genomic_DNA"/>
</dbReference>
<dbReference type="GO" id="GO:0031991">
    <property type="term" value="P:regulation of actomyosin contractile ring contraction"/>
    <property type="evidence" value="ECO:0007669"/>
    <property type="project" value="TreeGrafter"/>
</dbReference>
<dbReference type="GO" id="GO:0035556">
    <property type="term" value="P:intracellular signal transduction"/>
    <property type="evidence" value="ECO:0007669"/>
    <property type="project" value="InterPro"/>
</dbReference>
<organism evidence="2 3">
    <name type="scientific">Pneumocystis wakefieldiae</name>
    <dbReference type="NCBI Taxonomy" id="38082"/>
    <lineage>
        <taxon>Eukaryota</taxon>
        <taxon>Fungi</taxon>
        <taxon>Dikarya</taxon>
        <taxon>Ascomycota</taxon>
        <taxon>Taphrinomycotina</taxon>
        <taxon>Pneumocystomycetes</taxon>
        <taxon>Pneumocystaceae</taxon>
        <taxon>Pneumocystis</taxon>
    </lineage>
</organism>
<protein>
    <recommendedName>
        <fullName evidence="1">DH domain-containing protein</fullName>
    </recommendedName>
</protein>
<dbReference type="Gene3D" id="1.20.1270.60">
    <property type="entry name" value="Arfaptin homology (AH) domain/BAR domain"/>
    <property type="match status" value="1"/>
</dbReference>
<keyword evidence="3" id="KW-1185">Reference proteome</keyword>
<dbReference type="InterPro" id="IPR035899">
    <property type="entry name" value="DBL_dom_sf"/>
</dbReference>
<dbReference type="Proteomes" id="UP000663699">
    <property type="component" value="Chromosome 1"/>
</dbReference>
<sequence length="508" mass="60236">MSETSLSFLPIAIDSSSTKTMYHHDTFNMEINENEMKMLFKKKRIIIELIVTEENYKNDLFVIEKIYKKKAIEYSVLSQEDMKIIFCNIYDIWQFTNKFSKLLKTAGKNMLETNIESNTDLKYSKILFNKLSDTWIGKAFSQMIPQIEKIYSIYCINHDISSQRLQKLEQNLNIQKWLEECKKISKEKTNAWDLASLLIKPVQRIFKYPLLLIQIIDATSPNHPDIMLLNHANKEITLVIDRINEIKRCKDMVKHVISGRTDNSIRHVIVKGISRKTEKLKKTVGLIETYHDIFYEKLFEKFRRQQIQISTFKKKIKNWFKELTNYLLHQSDLAFACSSCMITGKKSFSEIQKKWKEYKTFIDKASKDGLCELEKNLTYFVFKPLKLLKNLYKIPSSIIKKRNTKILDYIHIKTLKKKGIMPNKALVQSAEIYNVINAQLKKELPDFLHYTSELFNEIIIRLSYCQQQWYKFWILILKNCLKNYDPLIDFNNISDIFSKKNVTIKTLF</sequence>
<dbReference type="OrthoDB" id="10256089at2759"/>
<evidence type="ECO:0000313" key="2">
    <source>
        <dbReference type="EMBL" id="QSL64085.1"/>
    </source>
</evidence>
<gene>
    <name evidence="2" type="ORF">MERGE_000240</name>
</gene>
<dbReference type="CDD" id="cd00160">
    <property type="entry name" value="RhoGEF"/>
    <property type="match status" value="1"/>
</dbReference>
<dbReference type="PROSITE" id="PS50010">
    <property type="entry name" value="DH_2"/>
    <property type="match status" value="1"/>
</dbReference>
<dbReference type="InterPro" id="IPR051492">
    <property type="entry name" value="Dynamin-Rho_GEF"/>
</dbReference>
<evidence type="ECO:0000259" key="1">
    <source>
        <dbReference type="PROSITE" id="PS50010"/>
    </source>
</evidence>
<dbReference type="PROSITE" id="PS00741">
    <property type="entry name" value="DH_1"/>
    <property type="match status" value="1"/>
</dbReference>
<dbReference type="Pfam" id="PF00621">
    <property type="entry name" value="RhoGEF"/>
    <property type="match status" value="1"/>
</dbReference>
<dbReference type="AlphaFoldDB" id="A0A899FUX1"/>
<dbReference type="InterPro" id="IPR027267">
    <property type="entry name" value="AH/BAR_dom_sf"/>
</dbReference>
<dbReference type="PANTHER" id="PTHR22834:SF20">
    <property type="entry name" value="SH3 DOMAIN-CONTAINING PROTEIN"/>
    <property type="match status" value="1"/>
</dbReference>
<dbReference type="Gene3D" id="1.20.900.10">
    <property type="entry name" value="Dbl homology (DH) domain"/>
    <property type="match status" value="1"/>
</dbReference>
<dbReference type="SMART" id="SM00325">
    <property type="entry name" value="RhoGEF"/>
    <property type="match status" value="1"/>
</dbReference>
<dbReference type="InterPro" id="IPR001331">
    <property type="entry name" value="GDS_CDC24_CS"/>
</dbReference>
<dbReference type="SUPFAM" id="SSF48065">
    <property type="entry name" value="DBL homology domain (DH-domain)"/>
    <property type="match status" value="1"/>
</dbReference>
<proteinExistence type="predicted"/>